<evidence type="ECO:0000313" key="4">
    <source>
        <dbReference type="Proteomes" id="UP000321798"/>
    </source>
</evidence>
<dbReference type="RefSeq" id="WP_146953151.1">
    <property type="nucleotide sequence ID" value="NZ_BAABBJ010000007.1"/>
</dbReference>
<comment type="caution">
    <text evidence="3">The sequence shown here is derived from an EMBL/GenBank/DDBJ whole genome shotgun (WGS) entry which is preliminary data.</text>
</comment>
<evidence type="ECO:0000256" key="2">
    <source>
        <dbReference type="SAM" id="Phobius"/>
    </source>
</evidence>
<evidence type="ECO:0000313" key="3">
    <source>
        <dbReference type="EMBL" id="GEP69390.1"/>
    </source>
</evidence>
<reference evidence="3 4" key="1">
    <citation type="submission" date="2019-07" db="EMBL/GenBank/DDBJ databases">
        <title>Whole genome shotgun sequence of Cellulomonas soli NBRC 109434.</title>
        <authorList>
            <person name="Hosoyama A."/>
            <person name="Uohara A."/>
            <person name="Ohji S."/>
            <person name="Ichikawa N."/>
        </authorList>
    </citation>
    <scope>NUCLEOTIDE SEQUENCE [LARGE SCALE GENOMIC DNA]</scope>
    <source>
        <strain evidence="3 4">NBRC 109434</strain>
    </source>
</reference>
<dbReference type="EMBL" id="BKAL01000007">
    <property type="protein sequence ID" value="GEP69390.1"/>
    <property type="molecule type" value="Genomic_DNA"/>
</dbReference>
<protein>
    <submittedName>
        <fullName evidence="3">Uncharacterized protein</fullName>
    </submittedName>
</protein>
<feature type="transmembrane region" description="Helical" evidence="2">
    <location>
        <begin position="56"/>
        <end position="76"/>
    </location>
</feature>
<proteinExistence type="predicted"/>
<gene>
    <name evidence="3" type="ORF">CSO01_21050</name>
</gene>
<keyword evidence="4" id="KW-1185">Reference proteome</keyword>
<dbReference type="Proteomes" id="UP000321798">
    <property type="component" value="Unassembled WGS sequence"/>
</dbReference>
<name>A0A512PDV3_9CELL</name>
<keyword evidence="2" id="KW-0812">Transmembrane</keyword>
<feature type="region of interest" description="Disordered" evidence="1">
    <location>
        <begin position="134"/>
        <end position="155"/>
    </location>
</feature>
<keyword evidence="2" id="KW-1133">Transmembrane helix</keyword>
<dbReference type="AlphaFoldDB" id="A0A512PDV3"/>
<evidence type="ECO:0000256" key="1">
    <source>
        <dbReference type="SAM" id="MobiDB-lite"/>
    </source>
</evidence>
<keyword evidence="2" id="KW-0472">Membrane</keyword>
<accession>A0A512PDV3</accession>
<feature type="transmembrane region" description="Helical" evidence="2">
    <location>
        <begin position="88"/>
        <end position="111"/>
    </location>
</feature>
<organism evidence="3 4">
    <name type="scientific">Cellulomonas soli</name>
    <dbReference type="NCBI Taxonomy" id="931535"/>
    <lineage>
        <taxon>Bacteria</taxon>
        <taxon>Bacillati</taxon>
        <taxon>Actinomycetota</taxon>
        <taxon>Actinomycetes</taxon>
        <taxon>Micrococcales</taxon>
        <taxon>Cellulomonadaceae</taxon>
        <taxon>Cellulomonas</taxon>
    </lineage>
</organism>
<sequence>MRVLAGVTTLLMVWMCAYWTRALINPERHRAAWARFYRILVLSSPMSPTRFARMAVTLNFMMGPMTVIALAGVVVADPAAPVGATGPVLLVGLVAFVFVAALGVLLLIVAASGRPRLLVLRPLRDLSEDEIDRWLTPPEPSAGMRSASGRDDAAR</sequence>